<name>A0A7J8LMY6_9ROSI</name>
<dbReference type="EMBL" id="JABEZX010000004">
    <property type="protein sequence ID" value="MBA0553760.1"/>
    <property type="molecule type" value="Genomic_DNA"/>
</dbReference>
<dbReference type="Proteomes" id="UP000593572">
    <property type="component" value="Unassembled WGS sequence"/>
</dbReference>
<keyword evidence="2" id="KW-1185">Reference proteome</keyword>
<comment type="caution">
    <text evidence="1">The sequence shown here is derived from an EMBL/GenBank/DDBJ whole genome shotgun (WGS) entry which is preliminary data.</text>
</comment>
<evidence type="ECO:0000313" key="1">
    <source>
        <dbReference type="EMBL" id="MBA0553760.1"/>
    </source>
</evidence>
<dbReference type="AlphaFoldDB" id="A0A7J8LMY6"/>
<reference evidence="1 2" key="1">
    <citation type="journal article" date="2019" name="Genome Biol. Evol.">
        <title>Insights into the evolution of the New World diploid cottons (Gossypium, subgenus Houzingenia) based on genome sequencing.</title>
        <authorList>
            <person name="Grover C.E."/>
            <person name="Arick M.A. 2nd"/>
            <person name="Thrash A."/>
            <person name="Conover J.L."/>
            <person name="Sanders W.S."/>
            <person name="Peterson D.G."/>
            <person name="Frelichowski J.E."/>
            <person name="Scheffler J.A."/>
            <person name="Scheffler B.E."/>
            <person name="Wendel J.F."/>
        </authorList>
    </citation>
    <scope>NUCLEOTIDE SEQUENCE [LARGE SCALE GENOMIC DNA]</scope>
    <source>
        <strain evidence="1">157</strain>
        <tissue evidence="1">Leaf</tissue>
    </source>
</reference>
<organism evidence="1 2">
    <name type="scientific">Gossypium lobatum</name>
    <dbReference type="NCBI Taxonomy" id="34289"/>
    <lineage>
        <taxon>Eukaryota</taxon>
        <taxon>Viridiplantae</taxon>
        <taxon>Streptophyta</taxon>
        <taxon>Embryophyta</taxon>
        <taxon>Tracheophyta</taxon>
        <taxon>Spermatophyta</taxon>
        <taxon>Magnoliopsida</taxon>
        <taxon>eudicotyledons</taxon>
        <taxon>Gunneridae</taxon>
        <taxon>Pentapetalae</taxon>
        <taxon>rosids</taxon>
        <taxon>malvids</taxon>
        <taxon>Malvales</taxon>
        <taxon>Malvaceae</taxon>
        <taxon>Malvoideae</taxon>
        <taxon>Gossypium</taxon>
    </lineage>
</organism>
<evidence type="ECO:0000313" key="2">
    <source>
        <dbReference type="Proteomes" id="UP000593572"/>
    </source>
</evidence>
<proteinExistence type="predicted"/>
<gene>
    <name evidence="1" type="ORF">Golob_012909</name>
</gene>
<sequence length="32" mass="3814">MRMYVFGVMEYLPANQIPHLLPTMHGLFMEMD</sequence>
<accession>A0A7J8LMY6</accession>
<protein>
    <submittedName>
        <fullName evidence="1">Uncharacterized protein</fullName>
    </submittedName>
</protein>